<protein>
    <submittedName>
        <fullName evidence="1">Uncharacterized protein</fullName>
    </submittedName>
</protein>
<organism evidence="1 2">
    <name type="scientific">Humitalea rosea</name>
    <dbReference type="NCBI Taxonomy" id="990373"/>
    <lineage>
        <taxon>Bacteria</taxon>
        <taxon>Pseudomonadati</taxon>
        <taxon>Pseudomonadota</taxon>
        <taxon>Alphaproteobacteria</taxon>
        <taxon>Acetobacterales</taxon>
        <taxon>Roseomonadaceae</taxon>
        <taxon>Humitalea</taxon>
    </lineage>
</organism>
<keyword evidence="2" id="KW-1185">Reference proteome</keyword>
<name>A0A2W7I280_9PROT</name>
<sequence>MHLVHLTTHLLPPAQVSKANVPTTIVVSENDLCDRLADAVPGDTITYHIGMLARDRAPQTQVLSPDRCRDLGAVADRVLQLAEAGWVHLVQRRLGEERFAYLLIVRPRPRALRGAAMPVPAALKQAA</sequence>
<dbReference type="EMBL" id="QKYU01000024">
    <property type="protein sequence ID" value="PZW40398.1"/>
    <property type="molecule type" value="Genomic_DNA"/>
</dbReference>
<gene>
    <name evidence="1" type="ORF">C8P66_12437</name>
</gene>
<accession>A0A2W7I280</accession>
<evidence type="ECO:0000313" key="1">
    <source>
        <dbReference type="EMBL" id="PZW40398.1"/>
    </source>
</evidence>
<dbReference type="Proteomes" id="UP000249688">
    <property type="component" value="Unassembled WGS sequence"/>
</dbReference>
<reference evidence="1 2" key="1">
    <citation type="submission" date="2018-06" db="EMBL/GenBank/DDBJ databases">
        <title>Genomic Encyclopedia of Archaeal and Bacterial Type Strains, Phase II (KMG-II): from individual species to whole genera.</title>
        <authorList>
            <person name="Goeker M."/>
        </authorList>
    </citation>
    <scope>NUCLEOTIDE SEQUENCE [LARGE SCALE GENOMIC DNA]</scope>
    <source>
        <strain evidence="1 2">DSM 24525</strain>
    </source>
</reference>
<dbReference type="RefSeq" id="WP_245903664.1">
    <property type="nucleotide sequence ID" value="NZ_QKYU01000024.1"/>
</dbReference>
<proteinExistence type="predicted"/>
<dbReference type="AlphaFoldDB" id="A0A2W7I280"/>
<evidence type="ECO:0000313" key="2">
    <source>
        <dbReference type="Proteomes" id="UP000249688"/>
    </source>
</evidence>
<comment type="caution">
    <text evidence="1">The sequence shown here is derived from an EMBL/GenBank/DDBJ whole genome shotgun (WGS) entry which is preliminary data.</text>
</comment>